<evidence type="ECO:0000256" key="7">
    <source>
        <dbReference type="ARBA" id="ARBA00023136"/>
    </source>
</evidence>
<dbReference type="Gene3D" id="3.40.50.300">
    <property type="entry name" value="P-loop containing nucleotide triphosphate hydrolases"/>
    <property type="match status" value="2"/>
</dbReference>
<dbReference type="KEGG" id="msyr:CXP39_01095"/>
<dbReference type="GO" id="GO:0005524">
    <property type="term" value="F:ATP binding"/>
    <property type="evidence" value="ECO:0007669"/>
    <property type="project" value="UniProtKB-KW"/>
</dbReference>
<dbReference type="InterPro" id="IPR013563">
    <property type="entry name" value="Oligopep_ABC_C"/>
</dbReference>
<protein>
    <submittedName>
        <fullName evidence="11">ABC transporter ATP-binding protein</fullName>
    </submittedName>
</protein>
<dbReference type="InterPro" id="IPR027417">
    <property type="entry name" value="P-loop_NTPase"/>
</dbReference>
<dbReference type="NCBIfam" id="NF043079">
    <property type="entry name" value="MMSYN1_0167"/>
    <property type="match status" value="1"/>
</dbReference>
<name>A0A2K9BJ76_9MOLU</name>
<evidence type="ECO:0000256" key="4">
    <source>
        <dbReference type="ARBA" id="ARBA00022475"/>
    </source>
</evidence>
<dbReference type="CDD" id="cd03257">
    <property type="entry name" value="ABC_NikE_OppD_transporters"/>
    <property type="match status" value="1"/>
</dbReference>
<dbReference type="RefSeq" id="WP_051591896.1">
    <property type="nucleotide sequence ID" value="NZ_CP025257.1"/>
</dbReference>
<gene>
    <name evidence="11" type="ORF">CXP39_01095</name>
</gene>
<dbReference type="GO" id="GO:0015833">
    <property type="term" value="P:peptide transport"/>
    <property type="evidence" value="ECO:0007669"/>
    <property type="project" value="InterPro"/>
</dbReference>
<evidence type="ECO:0000256" key="1">
    <source>
        <dbReference type="ARBA" id="ARBA00004202"/>
    </source>
</evidence>
<evidence type="ECO:0000256" key="9">
    <source>
        <dbReference type="SAM" id="MobiDB-lite"/>
    </source>
</evidence>
<proteinExistence type="inferred from homology"/>
<sequence>MSNKRKKILSVKNLEVKFRVRSRVLTAIRNVSFDLYDGEILALVGESGSGKSVITKTFTGMLESNGWINDGSIVYMPNQKTIDDKISYFKKPLDIVNIEKKLVAKDVIKFIKQKNNKKVKELNAQISKLEKISTNNFSQAKEIKLINSEIEKLRLSIEKNKDAAKEFTKRNQAAKVTKDENKLKDLELRKTTILDPRLQKEEIKKLQKNVIDLQVEIDKVTDLSFKDQAMIKEIIATIESFIETRKQVSSIEAEKINTYFKEKRYSTKFEMELKELIESIVQRNEVDEEHFSNIMFDWKEVLNTKAKTKANKLIREIRGKTIATVFQDPMTSLNPLLTVGFQITEVLIKQLKMTREEAKKEAIKLLTQVGISNPKSRYKDVPGQYSGGMRQRVVIAIALACRPKVLICDEPTTALDVTIQAQILKLIKELQKEYNFSVIFITHDLGVVANISDRVAVMYAGQIVEIGTTQEIFENAKHPYTWALLLSLPQLGTKGEDLYSIGGVPPSLFAQIEGDAFAPRNKYALAIDYILEPPMFKVSETHYAKTWLLHEKADKNIGPKNQIKKTQINGSKKTAETRSKKTSPASKGDTK</sequence>
<keyword evidence="12" id="KW-1185">Reference proteome</keyword>
<dbReference type="PROSITE" id="PS50893">
    <property type="entry name" value="ABC_TRANSPORTER_2"/>
    <property type="match status" value="1"/>
</dbReference>
<dbReference type="EMBL" id="CP025257">
    <property type="protein sequence ID" value="AUF83401.1"/>
    <property type="molecule type" value="Genomic_DNA"/>
</dbReference>
<dbReference type="InterPro" id="IPR017871">
    <property type="entry name" value="ABC_transporter-like_CS"/>
</dbReference>
<dbReference type="OrthoDB" id="9779287at2"/>
<dbReference type="Proteomes" id="UP000233419">
    <property type="component" value="Chromosome"/>
</dbReference>
<keyword evidence="5" id="KW-0547">Nucleotide-binding</keyword>
<comment type="subcellular location">
    <subcellularLocation>
        <location evidence="1">Cell membrane</location>
        <topology evidence="1">Peripheral membrane protein</topology>
    </subcellularLocation>
</comment>
<evidence type="ECO:0000313" key="12">
    <source>
        <dbReference type="Proteomes" id="UP000233419"/>
    </source>
</evidence>
<dbReference type="Pfam" id="PF00005">
    <property type="entry name" value="ABC_tran"/>
    <property type="match status" value="2"/>
</dbReference>
<dbReference type="InterPro" id="IPR003439">
    <property type="entry name" value="ABC_transporter-like_ATP-bd"/>
</dbReference>
<keyword evidence="3" id="KW-0813">Transport</keyword>
<comment type="similarity">
    <text evidence="2">Belongs to the ABC transporter superfamily.</text>
</comment>
<organism evidence="11 12">
    <name type="scientific">Mesoplasma syrphidae</name>
    <dbReference type="NCBI Taxonomy" id="225999"/>
    <lineage>
        <taxon>Bacteria</taxon>
        <taxon>Bacillati</taxon>
        <taxon>Mycoplasmatota</taxon>
        <taxon>Mollicutes</taxon>
        <taxon>Entomoplasmatales</taxon>
        <taxon>Entomoplasmataceae</taxon>
        <taxon>Mesoplasma</taxon>
    </lineage>
</organism>
<evidence type="ECO:0000256" key="8">
    <source>
        <dbReference type="SAM" id="Coils"/>
    </source>
</evidence>
<feature type="coiled-coil region" evidence="8">
    <location>
        <begin position="341"/>
        <end position="368"/>
    </location>
</feature>
<dbReference type="InterPro" id="IPR003593">
    <property type="entry name" value="AAA+_ATPase"/>
</dbReference>
<feature type="region of interest" description="Disordered" evidence="9">
    <location>
        <begin position="558"/>
        <end position="591"/>
    </location>
</feature>
<feature type="coiled-coil region" evidence="8">
    <location>
        <begin position="112"/>
        <end position="223"/>
    </location>
</feature>
<dbReference type="GO" id="GO:0016887">
    <property type="term" value="F:ATP hydrolysis activity"/>
    <property type="evidence" value="ECO:0007669"/>
    <property type="project" value="InterPro"/>
</dbReference>
<keyword evidence="7" id="KW-0472">Membrane</keyword>
<keyword evidence="6 11" id="KW-0067">ATP-binding</keyword>
<dbReference type="Pfam" id="PF08352">
    <property type="entry name" value="oligo_HPY"/>
    <property type="match status" value="1"/>
</dbReference>
<dbReference type="PANTHER" id="PTHR43297:SF2">
    <property type="entry name" value="DIPEPTIDE TRANSPORT ATP-BINDING PROTEIN DPPD"/>
    <property type="match status" value="1"/>
</dbReference>
<dbReference type="SMART" id="SM00382">
    <property type="entry name" value="AAA"/>
    <property type="match status" value="1"/>
</dbReference>
<dbReference type="NCBIfam" id="TIGR01727">
    <property type="entry name" value="oligo_HPY"/>
    <property type="match status" value="1"/>
</dbReference>
<accession>A0A2K9BJ76</accession>
<evidence type="ECO:0000256" key="3">
    <source>
        <dbReference type="ARBA" id="ARBA00022448"/>
    </source>
</evidence>
<dbReference type="PROSITE" id="PS00211">
    <property type="entry name" value="ABC_TRANSPORTER_1"/>
    <property type="match status" value="1"/>
</dbReference>
<evidence type="ECO:0000256" key="5">
    <source>
        <dbReference type="ARBA" id="ARBA00022741"/>
    </source>
</evidence>
<evidence type="ECO:0000256" key="2">
    <source>
        <dbReference type="ARBA" id="ARBA00005417"/>
    </source>
</evidence>
<reference evidence="11 12" key="1">
    <citation type="submission" date="2017-12" db="EMBL/GenBank/DDBJ databases">
        <title>Mesoplasma syrphidae YJS, Complete Genome.</title>
        <authorList>
            <person name="Knight T.F."/>
            <person name="Citino T."/>
            <person name="Rubinstein R."/>
            <person name="Neuschaefer Z."/>
        </authorList>
    </citation>
    <scope>NUCLEOTIDE SEQUENCE [LARGE SCALE GENOMIC DNA]</scope>
    <source>
        <strain evidence="11 12">YJS</strain>
    </source>
</reference>
<keyword evidence="4" id="KW-1003">Cell membrane</keyword>
<dbReference type="InterPro" id="IPR050388">
    <property type="entry name" value="ABC_Ni/Peptide_Import"/>
</dbReference>
<dbReference type="AlphaFoldDB" id="A0A2K9BJ76"/>
<evidence type="ECO:0000313" key="11">
    <source>
        <dbReference type="EMBL" id="AUF83401.1"/>
    </source>
</evidence>
<dbReference type="SUPFAM" id="SSF52540">
    <property type="entry name" value="P-loop containing nucleoside triphosphate hydrolases"/>
    <property type="match status" value="2"/>
</dbReference>
<evidence type="ECO:0000259" key="10">
    <source>
        <dbReference type="PROSITE" id="PS50893"/>
    </source>
</evidence>
<evidence type="ECO:0000256" key="6">
    <source>
        <dbReference type="ARBA" id="ARBA00022840"/>
    </source>
</evidence>
<dbReference type="PANTHER" id="PTHR43297">
    <property type="entry name" value="OLIGOPEPTIDE TRANSPORT ATP-BINDING PROTEIN APPD"/>
    <property type="match status" value="1"/>
</dbReference>
<keyword evidence="8" id="KW-0175">Coiled coil</keyword>
<dbReference type="GO" id="GO:0005886">
    <property type="term" value="C:plasma membrane"/>
    <property type="evidence" value="ECO:0007669"/>
    <property type="project" value="UniProtKB-SubCell"/>
</dbReference>
<feature type="domain" description="ABC transporter" evidence="10">
    <location>
        <begin position="11"/>
        <end position="485"/>
    </location>
</feature>